<evidence type="ECO:0000313" key="2">
    <source>
        <dbReference type="Proteomes" id="UP000318313"/>
    </source>
</evidence>
<dbReference type="KEGG" id="gfm:Enr17x_27080"/>
<name>A0A518IC44_9PLAN</name>
<dbReference type="Proteomes" id="UP000318313">
    <property type="component" value="Chromosome"/>
</dbReference>
<organism evidence="1 2">
    <name type="scientific">Gimesia fumaroli</name>
    <dbReference type="NCBI Taxonomy" id="2527976"/>
    <lineage>
        <taxon>Bacteria</taxon>
        <taxon>Pseudomonadati</taxon>
        <taxon>Planctomycetota</taxon>
        <taxon>Planctomycetia</taxon>
        <taxon>Planctomycetales</taxon>
        <taxon>Planctomycetaceae</taxon>
        <taxon>Gimesia</taxon>
    </lineage>
</organism>
<reference evidence="1 2" key="1">
    <citation type="submission" date="2019-03" db="EMBL/GenBank/DDBJ databases">
        <title>Deep-cultivation of Planctomycetes and their phenomic and genomic characterization uncovers novel biology.</title>
        <authorList>
            <person name="Wiegand S."/>
            <person name="Jogler M."/>
            <person name="Boedeker C."/>
            <person name="Pinto D."/>
            <person name="Vollmers J."/>
            <person name="Rivas-Marin E."/>
            <person name="Kohn T."/>
            <person name="Peeters S.H."/>
            <person name="Heuer A."/>
            <person name="Rast P."/>
            <person name="Oberbeckmann S."/>
            <person name="Bunk B."/>
            <person name="Jeske O."/>
            <person name="Meyerdierks A."/>
            <person name="Storesund J.E."/>
            <person name="Kallscheuer N."/>
            <person name="Luecker S."/>
            <person name="Lage O.M."/>
            <person name="Pohl T."/>
            <person name="Merkel B.J."/>
            <person name="Hornburger P."/>
            <person name="Mueller R.-W."/>
            <person name="Bruemmer F."/>
            <person name="Labrenz M."/>
            <person name="Spormann A.M."/>
            <person name="Op den Camp H."/>
            <person name="Overmann J."/>
            <person name="Amann R."/>
            <person name="Jetten M.S.M."/>
            <person name="Mascher T."/>
            <person name="Medema M.H."/>
            <person name="Devos D.P."/>
            <person name="Kaster A.-K."/>
            <person name="Ovreas L."/>
            <person name="Rohde M."/>
            <person name="Galperin M.Y."/>
            <person name="Jogler C."/>
        </authorList>
    </citation>
    <scope>NUCLEOTIDE SEQUENCE [LARGE SCALE GENOMIC DNA]</scope>
    <source>
        <strain evidence="1 2">Enr17</strain>
    </source>
</reference>
<dbReference type="AlphaFoldDB" id="A0A518IC44"/>
<dbReference type="EMBL" id="CP037452">
    <property type="protein sequence ID" value="QDV50666.1"/>
    <property type="molecule type" value="Genomic_DNA"/>
</dbReference>
<sequence>MFDENVLDAQAEIEGIGSVREDKQCINRFTRARRITGSIHKGGMLSSSEWSVKNAFYKTTMPPK</sequence>
<keyword evidence="2" id="KW-1185">Reference proteome</keyword>
<evidence type="ECO:0000313" key="1">
    <source>
        <dbReference type="EMBL" id="QDV50666.1"/>
    </source>
</evidence>
<proteinExistence type="predicted"/>
<gene>
    <name evidence="1" type="ORF">Enr17x_27080</name>
</gene>
<protein>
    <submittedName>
        <fullName evidence="1">Uncharacterized protein</fullName>
    </submittedName>
</protein>
<accession>A0A518IC44</accession>